<evidence type="ECO:0000313" key="2">
    <source>
        <dbReference type="EMBL" id="CAD7454696.1"/>
    </source>
</evidence>
<gene>
    <name evidence="2" type="ORF">TTEB3V08_LOCUS2793</name>
</gene>
<evidence type="ECO:0000256" key="1">
    <source>
        <dbReference type="SAM" id="MobiDB-lite"/>
    </source>
</evidence>
<reference evidence="2" key="1">
    <citation type="submission" date="2020-11" db="EMBL/GenBank/DDBJ databases">
        <authorList>
            <person name="Tran Van P."/>
        </authorList>
    </citation>
    <scope>NUCLEOTIDE SEQUENCE</scope>
</reference>
<dbReference type="EMBL" id="OE000679">
    <property type="protein sequence ID" value="CAD7454696.1"/>
    <property type="molecule type" value="Genomic_DNA"/>
</dbReference>
<organism evidence="2">
    <name type="scientific">Timema tahoe</name>
    <dbReference type="NCBI Taxonomy" id="61484"/>
    <lineage>
        <taxon>Eukaryota</taxon>
        <taxon>Metazoa</taxon>
        <taxon>Ecdysozoa</taxon>
        <taxon>Arthropoda</taxon>
        <taxon>Hexapoda</taxon>
        <taxon>Insecta</taxon>
        <taxon>Pterygota</taxon>
        <taxon>Neoptera</taxon>
        <taxon>Polyneoptera</taxon>
        <taxon>Phasmatodea</taxon>
        <taxon>Timematodea</taxon>
        <taxon>Timematoidea</taxon>
        <taxon>Timematidae</taxon>
        <taxon>Timema</taxon>
    </lineage>
</organism>
<feature type="region of interest" description="Disordered" evidence="1">
    <location>
        <begin position="90"/>
        <end position="110"/>
    </location>
</feature>
<name>A0A7R9IBJ7_9NEOP</name>
<accession>A0A7R9IBJ7</accession>
<proteinExistence type="predicted"/>
<sequence length="110" mass="11960">MAPRCNLITTLHCREKALLYSGGAFRVKYPYDTSPIFGAVPVTQSAVVAVSAVMEVLKVTLDPSLYSPSLLQLTLTQGALHPPSGRVCYFNPRRKEGNDPNGHQDLDSEA</sequence>
<dbReference type="AlphaFoldDB" id="A0A7R9IBJ7"/>
<feature type="compositionally biased region" description="Basic and acidic residues" evidence="1">
    <location>
        <begin position="93"/>
        <end position="110"/>
    </location>
</feature>
<protein>
    <submittedName>
        <fullName evidence="2">Uncharacterized protein</fullName>
    </submittedName>
</protein>